<gene>
    <name evidence="1" type="ORF">ACPOL_6627</name>
</gene>
<name>A0A2Z5G9Y8_9BACT</name>
<protein>
    <submittedName>
        <fullName evidence="1">Uncharacterized protein</fullName>
    </submittedName>
</protein>
<keyword evidence="2" id="KW-1185">Reference proteome</keyword>
<accession>A0A2Z5G9Y8</accession>
<organism evidence="1 2">
    <name type="scientific">Acidisarcina polymorpha</name>
    <dbReference type="NCBI Taxonomy" id="2211140"/>
    <lineage>
        <taxon>Bacteria</taxon>
        <taxon>Pseudomonadati</taxon>
        <taxon>Acidobacteriota</taxon>
        <taxon>Terriglobia</taxon>
        <taxon>Terriglobales</taxon>
        <taxon>Acidobacteriaceae</taxon>
        <taxon>Acidisarcina</taxon>
    </lineage>
</organism>
<proteinExistence type="predicted"/>
<sequence length="42" mass="4584">MSHSTGHSGNVVHIGFWHHRGHGGIRISSLKFAAAVTFPKFN</sequence>
<evidence type="ECO:0000313" key="2">
    <source>
        <dbReference type="Proteomes" id="UP000253606"/>
    </source>
</evidence>
<dbReference type="Proteomes" id="UP000253606">
    <property type="component" value="Chromosome"/>
</dbReference>
<evidence type="ECO:0000313" key="1">
    <source>
        <dbReference type="EMBL" id="AXC15839.1"/>
    </source>
</evidence>
<dbReference type="EMBL" id="CP030840">
    <property type="protein sequence ID" value="AXC15839.1"/>
    <property type="molecule type" value="Genomic_DNA"/>
</dbReference>
<dbReference type="AlphaFoldDB" id="A0A2Z5G9Y8"/>
<reference evidence="1 2" key="1">
    <citation type="journal article" date="2018" name="Front. Microbiol.">
        <title>Hydrolytic Capabilities as a Key to Environmental Success: Chitinolytic and Cellulolytic Acidobacteria From Acidic Sub-arctic Soils and Boreal Peatlands.</title>
        <authorList>
            <person name="Belova S.E."/>
            <person name="Ravin N.V."/>
            <person name="Pankratov T.A."/>
            <person name="Rakitin A.L."/>
            <person name="Ivanova A.A."/>
            <person name="Beletsky A.V."/>
            <person name="Mardanov A.V."/>
            <person name="Sinninghe Damste J.S."/>
            <person name="Dedysh S.N."/>
        </authorList>
    </citation>
    <scope>NUCLEOTIDE SEQUENCE [LARGE SCALE GENOMIC DNA]</scope>
    <source>
        <strain evidence="1 2">SBC82</strain>
    </source>
</reference>
<dbReference type="KEGG" id="abas:ACPOL_6627"/>